<dbReference type="NCBIfam" id="TIGR00326">
    <property type="entry name" value="eubact_ribD"/>
    <property type="match status" value="1"/>
</dbReference>
<comment type="catalytic activity">
    <reaction evidence="9">
        <text>2,5-diamino-6-hydroxy-4-(5-phosphoribosylamino)-pyrimidine + H2O + H(+) = 5-amino-6-(5-phospho-D-ribosylamino)uracil + NH4(+)</text>
        <dbReference type="Rhea" id="RHEA:21868"/>
        <dbReference type="ChEBI" id="CHEBI:15377"/>
        <dbReference type="ChEBI" id="CHEBI:15378"/>
        <dbReference type="ChEBI" id="CHEBI:28938"/>
        <dbReference type="ChEBI" id="CHEBI:58453"/>
        <dbReference type="ChEBI" id="CHEBI:58614"/>
        <dbReference type="EC" id="3.5.4.26"/>
    </reaction>
</comment>
<feature type="binding site" evidence="11">
    <location>
        <position position="161"/>
    </location>
    <ligand>
        <name>NADP(+)</name>
        <dbReference type="ChEBI" id="CHEBI:58349"/>
    </ligand>
</feature>
<dbReference type="GO" id="GO:0009231">
    <property type="term" value="P:riboflavin biosynthetic process"/>
    <property type="evidence" value="ECO:0007669"/>
    <property type="project" value="UniProtKB-UniPathway"/>
</dbReference>
<dbReference type="InterPro" id="IPR004794">
    <property type="entry name" value="Eubact_RibD"/>
</dbReference>
<dbReference type="EC" id="1.1.1.193" evidence="9"/>
<dbReference type="Pfam" id="PF01872">
    <property type="entry name" value="RibD_C"/>
    <property type="match status" value="1"/>
</dbReference>
<accession>A0A1A9I0R2</accession>
<evidence type="ECO:0000256" key="9">
    <source>
        <dbReference type="PIRNR" id="PIRNR006769"/>
    </source>
</evidence>
<evidence type="ECO:0000256" key="3">
    <source>
        <dbReference type="ARBA" id="ARBA00004910"/>
    </source>
</evidence>
<keyword evidence="9 12" id="KW-0862">Zinc</keyword>
<organism evidence="14 15">
    <name type="scientific">Niabella ginsenosidivorans</name>
    <dbReference type="NCBI Taxonomy" id="1176587"/>
    <lineage>
        <taxon>Bacteria</taxon>
        <taxon>Pseudomonadati</taxon>
        <taxon>Bacteroidota</taxon>
        <taxon>Chitinophagia</taxon>
        <taxon>Chitinophagales</taxon>
        <taxon>Chitinophagaceae</taxon>
        <taxon>Niabella</taxon>
    </lineage>
</organism>
<protein>
    <recommendedName>
        <fullName evidence="9">Riboflavin biosynthesis protein RibD</fullName>
    </recommendedName>
    <domain>
        <recommendedName>
            <fullName evidence="9">Diaminohydroxyphosphoribosylaminopyrimidine deaminase</fullName>
            <shortName evidence="9">DRAP deaminase</shortName>
            <ecNumber evidence="9">3.5.4.26</ecNumber>
        </recommendedName>
        <alternativeName>
            <fullName evidence="9">Riboflavin-specific deaminase</fullName>
        </alternativeName>
    </domain>
    <domain>
        <recommendedName>
            <fullName evidence="9">5-amino-6-(5-phosphoribosylamino)uracil reductase</fullName>
            <ecNumber evidence="9">1.1.1.193</ecNumber>
        </recommendedName>
        <alternativeName>
            <fullName evidence="9">HTP reductase</fullName>
        </alternativeName>
    </domain>
</protein>
<dbReference type="Pfam" id="PF00383">
    <property type="entry name" value="dCMP_cyt_deam_1"/>
    <property type="match status" value="1"/>
</dbReference>
<dbReference type="Proteomes" id="UP000077667">
    <property type="component" value="Chromosome"/>
</dbReference>
<comment type="catalytic activity">
    <reaction evidence="9">
        <text>5-amino-6-(5-phospho-D-ribitylamino)uracil + NADP(+) = 5-amino-6-(5-phospho-D-ribosylamino)uracil + NADPH + H(+)</text>
        <dbReference type="Rhea" id="RHEA:17845"/>
        <dbReference type="ChEBI" id="CHEBI:15378"/>
        <dbReference type="ChEBI" id="CHEBI:57783"/>
        <dbReference type="ChEBI" id="CHEBI:58349"/>
        <dbReference type="ChEBI" id="CHEBI:58421"/>
        <dbReference type="ChEBI" id="CHEBI:58453"/>
        <dbReference type="EC" id="1.1.1.193"/>
    </reaction>
</comment>
<keyword evidence="9" id="KW-0686">Riboflavin biosynthesis</keyword>
<dbReference type="PIRSF" id="PIRSF006769">
    <property type="entry name" value="RibD"/>
    <property type="match status" value="1"/>
</dbReference>
<dbReference type="STRING" id="1176587.A8C56_09845"/>
<evidence type="ECO:0000313" key="15">
    <source>
        <dbReference type="Proteomes" id="UP000077667"/>
    </source>
</evidence>
<feature type="binding site" evidence="11">
    <location>
        <position position="203"/>
    </location>
    <ligand>
        <name>substrate</name>
    </ligand>
</feature>
<feature type="binding site" evidence="11">
    <location>
        <position position="214"/>
    </location>
    <ligand>
        <name>substrate</name>
    </ligand>
</feature>
<dbReference type="OrthoDB" id="9800865at2"/>
<evidence type="ECO:0000256" key="12">
    <source>
        <dbReference type="PIRSR" id="PIRSR006769-3"/>
    </source>
</evidence>
<feature type="binding site" evidence="11">
    <location>
        <position position="191"/>
    </location>
    <ligand>
        <name>substrate</name>
    </ligand>
</feature>
<keyword evidence="8" id="KW-0511">Multifunctional enzyme</keyword>
<comment type="pathway">
    <text evidence="3 9">Cofactor biosynthesis; riboflavin biosynthesis; 5-amino-6-(D-ribitylamino)uracil from GTP: step 3/4.</text>
</comment>
<dbReference type="RefSeq" id="WP_067755182.1">
    <property type="nucleotide sequence ID" value="NZ_CP015772.1"/>
</dbReference>
<evidence type="ECO:0000256" key="11">
    <source>
        <dbReference type="PIRSR" id="PIRSR006769-2"/>
    </source>
</evidence>
<dbReference type="UniPathway" id="UPA00275">
    <property type="reaction ID" value="UER00401"/>
</dbReference>
<feature type="binding site" evidence="11">
    <location>
        <position position="211"/>
    </location>
    <ligand>
        <name>substrate</name>
    </ligand>
</feature>
<evidence type="ECO:0000256" key="5">
    <source>
        <dbReference type="ARBA" id="ARBA00007417"/>
    </source>
</evidence>
<dbReference type="GO" id="GO:0008835">
    <property type="term" value="F:diaminohydroxyphosphoribosylaminopyrimidine deaminase activity"/>
    <property type="evidence" value="ECO:0007669"/>
    <property type="project" value="UniProtKB-EC"/>
</dbReference>
<dbReference type="SUPFAM" id="SSF53597">
    <property type="entry name" value="Dihydrofolate reductase-like"/>
    <property type="match status" value="1"/>
</dbReference>
<evidence type="ECO:0000256" key="1">
    <source>
        <dbReference type="ARBA" id="ARBA00002151"/>
    </source>
</evidence>
<dbReference type="PANTHER" id="PTHR38011:SF7">
    <property type="entry name" value="2,5-DIAMINO-6-RIBOSYLAMINO-4(3H)-PYRIMIDINONE 5'-PHOSPHATE REDUCTASE"/>
    <property type="match status" value="1"/>
</dbReference>
<feature type="binding site" evidence="12">
    <location>
        <position position="53"/>
    </location>
    <ligand>
        <name>Zn(2+)</name>
        <dbReference type="ChEBI" id="CHEBI:29105"/>
        <note>catalytic</note>
    </ligand>
</feature>
<keyword evidence="9" id="KW-0378">Hydrolase</keyword>
<evidence type="ECO:0000259" key="13">
    <source>
        <dbReference type="PROSITE" id="PS51747"/>
    </source>
</evidence>
<reference evidence="14 15" key="1">
    <citation type="submission" date="2016-05" db="EMBL/GenBank/DDBJ databases">
        <title>Niabella ginsenosidivorans BS26 whole genome sequencing.</title>
        <authorList>
            <person name="Im W.T."/>
            <person name="Siddiqi M.Z."/>
        </authorList>
    </citation>
    <scope>NUCLEOTIDE SEQUENCE [LARGE SCALE GENOMIC DNA]</scope>
    <source>
        <strain evidence="14 15">BS26</strain>
    </source>
</reference>
<feature type="binding site" evidence="11">
    <location>
        <begin position="290"/>
        <end position="296"/>
    </location>
    <ligand>
        <name>NADP(+)</name>
        <dbReference type="ChEBI" id="CHEBI:58349"/>
    </ligand>
</feature>
<evidence type="ECO:0000256" key="6">
    <source>
        <dbReference type="ARBA" id="ARBA00022857"/>
    </source>
</evidence>
<dbReference type="Gene3D" id="3.40.140.10">
    <property type="entry name" value="Cytidine Deaminase, domain 2"/>
    <property type="match status" value="1"/>
</dbReference>
<keyword evidence="15" id="KW-1185">Reference proteome</keyword>
<dbReference type="CDD" id="cd01284">
    <property type="entry name" value="Riboflavin_deaminase-reductase"/>
    <property type="match status" value="1"/>
</dbReference>
<gene>
    <name evidence="14" type="ORF">A8C56_09845</name>
</gene>
<comment type="similarity">
    <text evidence="4 9">In the N-terminal section; belongs to the cytidine and deoxycytidylate deaminase family.</text>
</comment>
<name>A0A1A9I0R2_9BACT</name>
<feature type="binding site" evidence="12">
    <location>
        <position position="82"/>
    </location>
    <ligand>
        <name>Zn(2+)</name>
        <dbReference type="ChEBI" id="CHEBI:29105"/>
        <note>catalytic</note>
    </ligand>
</feature>
<evidence type="ECO:0000256" key="8">
    <source>
        <dbReference type="ARBA" id="ARBA00023268"/>
    </source>
</evidence>
<dbReference type="AlphaFoldDB" id="A0A1A9I0R2"/>
<feature type="binding site" evidence="11">
    <location>
        <position position="288"/>
    </location>
    <ligand>
        <name>substrate</name>
    </ligand>
</feature>
<dbReference type="EMBL" id="CP015772">
    <property type="protein sequence ID" value="ANH81247.1"/>
    <property type="molecule type" value="Genomic_DNA"/>
</dbReference>
<dbReference type="InterPro" id="IPR024072">
    <property type="entry name" value="DHFR-like_dom_sf"/>
</dbReference>
<evidence type="ECO:0000256" key="2">
    <source>
        <dbReference type="ARBA" id="ARBA00004882"/>
    </source>
</evidence>
<dbReference type="Gene3D" id="3.40.430.10">
    <property type="entry name" value="Dihydrofolate Reductase, subunit A"/>
    <property type="match status" value="1"/>
</dbReference>
<dbReference type="InterPro" id="IPR016193">
    <property type="entry name" value="Cytidine_deaminase-like"/>
</dbReference>
<evidence type="ECO:0000256" key="10">
    <source>
        <dbReference type="PIRSR" id="PIRSR006769-1"/>
    </source>
</evidence>
<evidence type="ECO:0000256" key="7">
    <source>
        <dbReference type="ARBA" id="ARBA00023002"/>
    </source>
</evidence>
<dbReference type="GO" id="GO:0008703">
    <property type="term" value="F:5-amino-6-(5-phosphoribosylamino)uracil reductase activity"/>
    <property type="evidence" value="ECO:0007669"/>
    <property type="project" value="UniProtKB-EC"/>
</dbReference>
<dbReference type="InterPro" id="IPR050765">
    <property type="entry name" value="Riboflavin_Biosynth_HTPR"/>
</dbReference>
<proteinExistence type="inferred from homology"/>
<keyword evidence="7 9" id="KW-0560">Oxidoreductase</keyword>
<dbReference type="InterPro" id="IPR002125">
    <property type="entry name" value="CMP_dCMP_dom"/>
</dbReference>
<dbReference type="InterPro" id="IPR002734">
    <property type="entry name" value="RibDG_C"/>
</dbReference>
<dbReference type="SUPFAM" id="SSF53927">
    <property type="entry name" value="Cytidine deaminase-like"/>
    <property type="match status" value="1"/>
</dbReference>
<dbReference type="GO" id="GO:0046872">
    <property type="term" value="F:metal ion binding"/>
    <property type="evidence" value="ECO:0007669"/>
    <property type="project" value="UniProtKB-KW"/>
</dbReference>
<feature type="active site" description="Proton donor" evidence="10">
    <location>
        <position position="55"/>
    </location>
</feature>
<feature type="binding site" evidence="12">
    <location>
        <position position="91"/>
    </location>
    <ligand>
        <name>Zn(2+)</name>
        <dbReference type="ChEBI" id="CHEBI:29105"/>
        <note>catalytic</note>
    </ligand>
</feature>
<evidence type="ECO:0000313" key="14">
    <source>
        <dbReference type="EMBL" id="ANH81247.1"/>
    </source>
</evidence>
<dbReference type="KEGG" id="nia:A8C56_09845"/>
<dbReference type="PROSITE" id="PS51747">
    <property type="entry name" value="CYT_DCMP_DEAMINASES_2"/>
    <property type="match status" value="1"/>
</dbReference>
<comment type="cofactor">
    <cofactor evidence="9 12">
        <name>Zn(2+)</name>
        <dbReference type="ChEBI" id="CHEBI:29105"/>
    </cofactor>
    <text evidence="9 12">Binds 1 zinc ion.</text>
</comment>
<feature type="binding site" evidence="11">
    <location>
        <position position="207"/>
    </location>
    <ligand>
        <name>NADP(+)</name>
        <dbReference type="ChEBI" id="CHEBI:58349"/>
    </ligand>
</feature>
<comment type="similarity">
    <text evidence="5 9">In the C-terminal section; belongs to the HTP reductase family.</text>
</comment>
<feature type="domain" description="CMP/dCMP-type deaminase" evidence="13">
    <location>
        <begin position="5"/>
        <end position="130"/>
    </location>
</feature>
<keyword evidence="9 12" id="KW-0479">Metal-binding</keyword>
<dbReference type="PANTHER" id="PTHR38011">
    <property type="entry name" value="DIHYDROFOLATE REDUCTASE FAMILY PROTEIN (AFU_ORTHOLOGUE AFUA_8G06820)"/>
    <property type="match status" value="1"/>
</dbReference>
<dbReference type="EC" id="3.5.4.26" evidence="9"/>
<comment type="pathway">
    <text evidence="2 9">Cofactor biosynthesis; riboflavin biosynthesis; 5-amino-6-(D-ribitylamino)uracil from GTP: step 2/4.</text>
</comment>
<comment type="function">
    <text evidence="1 9">Converts 2,5-diamino-6-(ribosylamino)-4(3h)-pyrimidinone 5'-phosphate into 5-amino-6-(ribosylamino)-2,4(1h,3h)-pyrimidinedione 5'-phosphate.</text>
</comment>
<evidence type="ECO:0000256" key="4">
    <source>
        <dbReference type="ARBA" id="ARBA00005259"/>
    </source>
</evidence>
<sequence length="364" mass="41002">METNKDRDYLQRCFQLALQGAGNVAPNPMVGAVLVYNDVIIGEGYHQKYGEAHAEVNCINKALEHHAELIGKATLYVSLEPCSHYGKTPPCADLIIRHKIPKVVIGCRDSFAAVNGKGVERLQNAGITVVEHVLEKEAIELNKRFFTFHRLKRPYIILKWAQTRNQIIASGTDTRLMITSEITNRLVHRWRTEESAIMVGAGTAMKDDPLLDNRNWYGRPPLKIVVSASGKLPEGLRMFQSGADTFIFNTRKEEEQNGKRFLRVSAAQFLEDMLNRLYRLQVQSILVEGGQRLLQSFIDAGLWDEARVITNTVMLAHGGLEAPKLHRHQLIKVQHLVTDEIAVYKNDKNQLINSDGESALLSND</sequence>
<keyword evidence="6 9" id="KW-0521">NADP</keyword>